<dbReference type="EMBL" id="KV419448">
    <property type="protein sequence ID" value="KZS87519.1"/>
    <property type="molecule type" value="Genomic_DNA"/>
</dbReference>
<accession>A0A164NAJ5</accession>
<organism evidence="1 2">
    <name type="scientific">Sistotremastrum niveocremeum HHB9708</name>
    <dbReference type="NCBI Taxonomy" id="1314777"/>
    <lineage>
        <taxon>Eukaryota</taxon>
        <taxon>Fungi</taxon>
        <taxon>Dikarya</taxon>
        <taxon>Basidiomycota</taxon>
        <taxon>Agaricomycotina</taxon>
        <taxon>Agaricomycetes</taxon>
        <taxon>Sistotremastrales</taxon>
        <taxon>Sistotremastraceae</taxon>
        <taxon>Sertulicium</taxon>
        <taxon>Sertulicium niveocremeum</taxon>
    </lineage>
</organism>
<dbReference type="Proteomes" id="UP000076722">
    <property type="component" value="Unassembled WGS sequence"/>
</dbReference>
<keyword evidence="2" id="KW-1185">Reference proteome</keyword>
<name>A0A164NAJ5_9AGAM</name>
<gene>
    <name evidence="1" type="ORF">SISNIDRAFT_460811</name>
</gene>
<dbReference type="AlphaFoldDB" id="A0A164NAJ5"/>
<reference evidence="1 2" key="1">
    <citation type="journal article" date="2016" name="Mol. Biol. Evol.">
        <title>Comparative Genomics of Early-Diverging Mushroom-Forming Fungi Provides Insights into the Origins of Lignocellulose Decay Capabilities.</title>
        <authorList>
            <person name="Nagy L.G."/>
            <person name="Riley R."/>
            <person name="Tritt A."/>
            <person name="Adam C."/>
            <person name="Daum C."/>
            <person name="Floudas D."/>
            <person name="Sun H."/>
            <person name="Yadav J.S."/>
            <person name="Pangilinan J."/>
            <person name="Larsson K.H."/>
            <person name="Matsuura K."/>
            <person name="Barry K."/>
            <person name="Labutti K."/>
            <person name="Kuo R."/>
            <person name="Ohm R.A."/>
            <person name="Bhattacharya S.S."/>
            <person name="Shirouzu T."/>
            <person name="Yoshinaga Y."/>
            <person name="Martin F.M."/>
            <person name="Grigoriev I.V."/>
            <person name="Hibbett D.S."/>
        </authorList>
    </citation>
    <scope>NUCLEOTIDE SEQUENCE [LARGE SCALE GENOMIC DNA]</scope>
    <source>
        <strain evidence="1 2">HHB9708</strain>
    </source>
</reference>
<protein>
    <submittedName>
        <fullName evidence="1">Uncharacterized protein</fullName>
    </submittedName>
</protein>
<evidence type="ECO:0000313" key="1">
    <source>
        <dbReference type="EMBL" id="KZS87519.1"/>
    </source>
</evidence>
<evidence type="ECO:0000313" key="2">
    <source>
        <dbReference type="Proteomes" id="UP000076722"/>
    </source>
</evidence>
<proteinExistence type="predicted"/>
<sequence>MADSQIIASPTGDGITWVQGTSANGNTFFYGTKNGPKKNDANATDAISLSSAKKYQVYWRVGDNQTWHSTSGAVRDEVGISRWKLFKGFNGSQVGDYCLEFTNTKGWGFTFEDETGDKYEISTVVNRTHILRYNSSRPNIVYVW</sequence>